<evidence type="ECO:0000313" key="2">
    <source>
        <dbReference type="Proteomes" id="UP000233551"/>
    </source>
</evidence>
<dbReference type="AlphaFoldDB" id="A0A2I0JRG5"/>
<reference evidence="1 2" key="1">
    <citation type="submission" date="2017-11" db="EMBL/GenBank/DDBJ databases">
        <title>De-novo sequencing of pomegranate (Punica granatum L.) genome.</title>
        <authorList>
            <person name="Akparov Z."/>
            <person name="Amiraslanov A."/>
            <person name="Hajiyeva S."/>
            <person name="Abbasov M."/>
            <person name="Kaur K."/>
            <person name="Hamwieh A."/>
            <person name="Solovyev V."/>
            <person name="Salamov A."/>
            <person name="Braich B."/>
            <person name="Kosarev P."/>
            <person name="Mahmoud A."/>
            <person name="Hajiyev E."/>
            <person name="Babayeva S."/>
            <person name="Izzatullayeva V."/>
            <person name="Mammadov A."/>
            <person name="Mammadov A."/>
            <person name="Sharifova S."/>
            <person name="Ojaghi J."/>
            <person name="Eynullazada K."/>
            <person name="Bayramov B."/>
            <person name="Abdulazimova A."/>
            <person name="Shahmuradov I."/>
        </authorList>
    </citation>
    <scope>NUCLEOTIDE SEQUENCE [LARGE SCALE GENOMIC DNA]</scope>
    <source>
        <strain evidence="2">cv. AG2017</strain>
        <tissue evidence="1">Leaf</tissue>
    </source>
</reference>
<protein>
    <submittedName>
        <fullName evidence="1">Uncharacterized protein</fullName>
    </submittedName>
</protein>
<accession>A0A2I0JRG5</accession>
<dbReference type="EMBL" id="PGOL01001378">
    <property type="protein sequence ID" value="PKI58493.1"/>
    <property type="molecule type" value="Genomic_DNA"/>
</dbReference>
<evidence type="ECO:0000313" key="1">
    <source>
        <dbReference type="EMBL" id="PKI58493.1"/>
    </source>
</evidence>
<keyword evidence="2" id="KW-1185">Reference proteome</keyword>
<sequence length="211" mass="23460">MLHWAALLGRPRMLLWAKLLGRPRRKRPAGEGVDRTGPTEIRPMIDRANARVNTCVGLTQTDITRRPVLPFFSTRSLIRDFPPISTIRRTPRSTRAASFPVSFSSLDFALVAAALVVPTINVAPLLIKEILLCGSLGEESSSERCPSFVRGLSRKKGYTNFLRDYQHDTGIVGKDEGRVVEFEEEEGRTVRVEGEELSAITAEKEIGELEG</sequence>
<name>A0A2I0JRG5_PUNGR</name>
<comment type="caution">
    <text evidence="1">The sequence shown here is derived from an EMBL/GenBank/DDBJ whole genome shotgun (WGS) entry which is preliminary data.</text>
</comment>
<proteinExistence type="predicted"/>
<gene>
    <name evidence="1" type="ORF">CRG98_021116</name>
</gene>
<dbReference type="Proteomes" id="UP000233551">
    <property type="component" value="Unassembled WGS sequence"/>
</dbReference>
<organism evidence="1 2">
    <name type="scientific">Punica granatum</name>
    <name type="common">Pomegranate</name>
    <dbReference type="NCBI Taxonomy" id="22663"/>
    <lineage>
        <taxon>Eukaryota</taxon>
        <taxon>Viridiplantae</taxon>
        <taxon>Streptophyta</taxon>
        <taxon>Embryophyta</taxon>
        <taxon>Tracheophyta</taxon>
        <taxon>Spermatophyta</taxon>
        <taxon>Magnoliopsida</taxon>
        <taxon>eudicotyledons</taxon>
        <taxon>Gunneridae</taxon>
        <taxon>Pentapetalae</taxon>
        <taxon>rosids</taxon>
        <taxon>malvids</taxon>
        <taxon>Myrtales</taxon>
        <taxon>Lythraceae</taxon>
        <taxon>Punica</taxon>
    </lineage>
</organism>